<comment type="caution">
    <text evidence="6">The sequence shown here is derived from an EMBL/GenBank/DDBJ whole genome shotgun (WGS) entry which is preliminary data.</text>
</comment>
<name>A0AAU9K7X1_9CILI</name>
<keyword evidence="7" id="KW-1185">Reference proteome</keyword>
<comment type="similarity">
    <text evidence="2 3">Belongs to the peptidase M14 family.</text>
</comment>
<evidence type="ECO:0000256" key="4">
    <source>
        <dbReference type="SAM" id="MobiDB-lite"/>
    </source>
</evidence>
<dbReference type="InterPro" id="IPR050821">
    <property type="entry name" value="Cytosolic_carboxypeptidase"/>
</dbReference>
<dbReference type="GO" id="GO:0004181">
    <property type="term" value="F:metallocarboxypeptidase activity"/>
    <property type="evidence" value="ECO:0007669"/>
    <property type="project" value="InterPro"/>
</dbReference>
<feature type="compositionally biased region" description="Basic and acidic residues" evidence="4">
    <location>
        <begin position="626"/>
        <end position="645"/>
    </location>
</feature>
<dbReference type="Gene3D" id="2.60.40.3120">
    <property type="match status" value="1"/>
</dbReference>
<dbReference type="Pfam" id="PF00246">
    <property type="entry name" value="Peptidase_M14"/>
    <property type="match status" value="1"/>
</dbReference>
<dbReference type="PANTHER" id="PTHR12756:SF11">
    <property type="entry name" value="CYTOSOLIC CARBOXYPEPTIDASE 1"/>
    <property type="match status" value="1"/>
</dbReference>
<dbReference type="PANTHER" id="PTHR12756">
    <property type="entry name" value="CYTOSOLIC CARBOXYPEPTIDASE"/>
    <property type="match status" value="1"/>
</dbReference>
<feature type="region of interest" description="Disordered" evidence="4">
    <location>
        <begin position="796"/>
        <end position="828"/>
    </location>
</feature>
<accession>A0AAU9K7X1</accession>
<feature type="domain" description="Peptidase M14" evidence="5">
    <location>
        <begin position="279"/>
        <end position="576"/>
    </location>
</feature>
<dbReference type="GO" id="GO:0008270">
    <property type="term" value="F:zinc ion binding"/>
    <property type="evidence" value="ECO:0007669"/>
    <property type="project" value="InterPro"/>
</dbReference>
<dbReference type="AlphaFoldDB" id="A0AAU9K7X1"/>
<proteinExistence type="inferred from homology"/>
<feature type="region of interest" description="Disordered" evidence="4">
    <location>
        <begin position="626"/>
        <end position="648"/>
    </location>
</feature>
<dbReference type="Gene3D" id="3.40.630.10">
    <property type="entry name" value="Zn peptidases"/>
    <property type="match status" value="1"/>
</dbReference>
<evidence type="ECO:0000256" key="1">
    <source>
        <dbReference type="ARBA" id="ARBA00001947"/>
    </source>
</evidence>
<comment type="cofactor">
    <cofactor evidence="1">
        <name>Zn(2+)</name>
        <dbReference type="ChEBI" id="CHEBI:29105"/>
    </cofactor>
</comment>
<gene>
    <name evidence="6" type="ORF">BSTOLATCC_MIC65149</name>
</gene>
<dbReference type="InterPro" id="IPR040626">
    <property type="entry name" value="Pepdidase_M14_N"/>
</dbReference>
<evidence type="ECO:0000259" key="5">
    <source>
        <dbReference type="PROSITE" id="PS52035"/>
    </source>
</evidence>
<dbReference type="Proteomes" id="UP001162131">
    <property type="component" value="Unassembled WGS sequence"/>
</dbReference>
<evidence type="ECO:0000256" key="2">
    <source>
        <dbReference type="ARBA" id="ARBA00005988"/>
    </source>
</evidence>
<organism evidence="6 7">
    <name type="scientific">Blepharisma stoltei</name>
    <dbReference type="NCBI Taxonomy" id="1481888"/>
    <lineage>
        <taxon>Eukaryota</taxon>
        <taxon>Sar</taxon>
        <taxon>Alveolata</taxon>
        <taxon>Ciliophora</taxon>
        <taxon>Postciliodesmatophora</taxon>
        <taxon>Heterotrichea</taxon>
        <taxon>Heterotrichida</taxon>
        <taxon>Blepharismidae</taxon>
        <taxon>Blepharisma</taxon>
    </lineage>
</organism>
<evidence type="ECO:0000256" key="3">
    <source>
        <dbReference type="PROSITE-ProRule" id="PRU01379"/>
    </source>
</evidence>
<feature type="region of interest" description="Disordered" evidence="4">
    <location>
        <begin position="1"/>
        <end position="20"/>
    </location>
</feature>
<dbReference type="SUPFAM" id="SSF53187">
    <property type="entry name" value="Zn-dependent exopeptidases"/>
    <property type="match status" value="1"/>
</dbReference>
<protein>
    <recommendedName>
        <fullName evidence="5">Peptidase M14 domain-containing protein</fullName>
    </recommendedName>
</protein>
<feature type="compositionally biased region" description="Polar residues" evidence="4">
    <location>
        <begin position="1"/>
        <end position="11"/>
    </location>
</feature>
<dbReference type="EMBL" id="CAJZBQ010000063">
    <property type="protein sequence ID" value="CAG9335829.1"/>
    <property type="molecule type" value="Genomic_DNA"/>
</dbReference>
<dbReference type="InterPro" id="IPR000834">
    <property type="entry name" value="Peptidase_M14"/>
</dbReference>
<feature type="active site" description="Proton donor/acceptor" evidence="3">
    <location>
        <position position="548"/>
    </location>
</feature>
<dbReference type="PROSITE" id="PS52035">
    <property type="entry name" value="PEPTIDASE_M14"/>
    <property type="match status" value="1"/>
</dbReference>
<reference evidence="6" key="1">
    <citation type="submission" date="2021-09" db="EMBL/GenBank/DDBJ databases">
        <authorList>
            <consortium name="AG Swart"/>
            <person name="Singh M."/>
            <person name="Singh A."/>
            <person name="Seah K."/>
            <person name="Emmerich C."/>
        </authorList>
    </citation>
    <scope>NUCLEOTIDE SEQUENCE</scope>
    <source>
        <strain evidence="6">ATCC30299</strain>
    </source>
</reference>
<evidence type="ECO:0000313" key="6">
    <source>
        <dbReference type="EMBL" id="CAG9335829.1"/>
    </source>
</evidence>
<sequence length="897" mass="104521">MNHTKSLSTDSPCPKPFPQSLSLLIDDSKEKFTSNSTTNEIVSNYLNKLLPNLTKPKQDLPTTNKSLLYRYESDGCVVYDSHSRRFDDSTQYNPLPPRMTPPAVLKDIENADEYDKNMLKSLPAFTPEKYVKCEYTLVAPTENVLIFDSKFESGNLWKAIKISENEYNLYLEYDYGTKGHTQWFYFSIKSYKRNHRVTLNIVNLSKYDSLYNNGMKPLVNSTEKYKNSGIQWHRAGENISYFRNNLNCKEDRKRNHAYTLSFIYNFEYENDLVYFAHCYPYTYTDLKNLLNSLQNCEEILRINTLCQTLAGNDCPVLTITESVTTYESWEIELQKLEKSAAWRKLQRLKSMRHRILKKETEHSKKKGIVISARVHPGESNSSYAMKGVIEFLLGNSKEAKILRKNFVFKIIPMLNPDGVIYGNYRCSLLGVDLNRRWIRPNRHLHPTIYYTKRLIKMFSEDMEVVMYCDIHGHSMKKNVFMYSCCSVGREIEDRRNNVLIKMIPLLLAEKNKIFSFKDSKFRIEKCKESTARIVIFREINLLNSYTLECSFYGPSHQASLQNRDPYDGEASGDAHMERCHLENLGSDLCKVCLIFCNPYLFKKKLKEILNQYRRSVPFNFNVKKNKESTENTENLEKDSSDSEIREEQEENINEEEFHLEEALKTIQNNESLMDLEQLWNIDELSDNDSESSMSEADDSRFELPEVSVLAKKKKTDKKILKNSAKRITASSVPPPKHRPIIPSTSRLEKYIPLRQMQFEKPQPTTEEVLEDHLENIYNLIQSWDKKLLKATSYLNTSANNSPARNEEKLPEIVKNAQPKPPKSEKPLSPTEFVKITSTGGGVDKQSSRRNYRSLIIKDDLDNSRRHAKYLDYNRIKRVSPASFIGRGADFMTFRKYK</sequence>
<dbReference type="Pfam" id="PF18027">
    <property type="entry name" value="Pepdidase_M14_N"/>
    <property type="match status" value="1"/>
</dbReference>
<dbReference type="GO" id="GO:0006508">
    <property type="term" value="P:proteolysis"/>
    <property type="evidence" value="ECO:0007669"/>
    <property type="project" value="InterPro"/>
</dbReference>
<evidence type="ECO:0000313" key="7">
    <source>
        <dbReference type="Proteomes" id="UP001162131"/>
    </source>
</evidence>